<dbReference type="AlphaFoldDB" id="A0A0V0QNF0"/>
<feature type="region of interest" description="Disordered" evidence="1">
    <location>
        <begin position="249"/>
        <end position="273"/>
    </location>
</feature>
<reference evidence="2 3" key="1">
    <citation type="journal article" date="2015" name="Sci. Rep.">
        <title>Genome of the facultative scuticociliatosis pathogen Pseudocohnilembus persalinus provides insight into its virulence through horizontal gene transfer.</title>
        <authorList>
            <person name="Xiong J."/>
            <person name="Wang G."/>
            <person name="Cheng J."/>
            <person name="Tian M."/>
            <person name="Pan X."/>
            <person name="Warren A."/>
            <person name="Jiang C."/>
            <person name="Yuan D."/>
            <person name="Miao W."/>
        </authorList>
    </citation>
    <scope>NUCLEOTIDE SEQUENCE [LARGE SCALE GENOMIC DNA]</scope>
    <source>
        <strain evidence="2">36N120E</strain>
    </source>
</reference>
<evidence type="ECO:0000313" key="3">
    <source>
        <dbReference type="Proteomes" id="UP000054937"/>
    </source>
</evidence>
<keyword evidence="3" id="KW-1185">Reference proteome</keyword>
<proteinExistence type="predicted"/>
<protein>
    <submittedName>
        <fullName evidence="2">Uncharacterized protein</fullName>
    </submittedName>
</protein>
<organism evidence="2 3">
    <name type="scientific">Pseudocohnilembus persalinus</name>
    <name type="common">Ciliate</name>
    <dbReference type="NCBI Taxonomy" id="266149"/>
    <lineage>
        <taxon>Eukaryota</taxon>
        <taxon>Sar</taxon>
        <taxon>Alveolata</taxon>
        <taxon>Ciliophora</taxon>
        <taxon>Intramacronucleata</taxon>
        <taxon>Oligohymenophorea</taxon>
        <taxon>Scuticociliatia</taxon>
        <taxon>Philasterida</taxon>
        <taxon>Pseudocohnilembidae</taxon>
        <taxon>Pseudocohnilembus</taxon>
    </lineage>
</organism>
<evidence type="ECO:0000313" key="2">
    <source>
        <dbReference type="EMBL" id="KRX03819.1"/>
    </source>
</evidence>
<dbReference type="InParanoid" id="A0A0V0QNF0"/>
<sequence length="399" mass="45986">MFQNQGHPNGNTFFSSFQIKDNTKQEEQIYIEDLKCIKKGHEESEFIYFNINSKNYQDLLQCEICNIENSQKDDLKISLKQLINNPIWNIQNFPPINKSEQENAQQNLQKFSKEYVTEFKEKINSQIRNYFQSLKTQINHSLEQQKKNCILKFQDLFDFMDVTSVYDFQPLKNDIQLFKTKKISLQEFFKNQQEIFNKSLCKNNLKKLINFEEDIKKQLQKMQTHYNNKLQDFKSNELNLELKDQYKDTKSKSVQGSQNTLNKQNNNQQTNFGLFGSAQQTGQFTASQQQTSGLFGKTGGLFGGQQQQTSGMFQSGGLFSGQQQQTSGMFQSGGLFSGQQQQTSGMFQSGGLFSGQQQQTSGMFQSGGIFGCQKQQKRGMFQSGGMFGNSIYEKMPFNQ</sequence>
<feature type="compositionally biased region" description="Low complexity" evidence="1">
    <location>
        <begin position="258"/>
        <end position="273"/>
    </location>
</feature>
<comment type="caution">
    <text evidence="2">The sequence shown here is derived from an EMBL/GenBank/DDBJ whole genome shotgun (WGS) entry which is preliminary data.</text>
</comment>
<accession>A0A0V0QNF0</accession>
<evidence type="ECO:0000256" key="1">
    <source>
        <dbReference type="SAM" id="MobiDB-lite"/>
    </source>
</evidence>
<name>A0A0V0QNF0_PSEPJ</name>
<dbReference type="Proteomes" id="UP000054937">
    <property type="component" value="Unassembled WGS sequence"/>
</dbReference>
<dbReference type="EMBL" id="LDAU01000125">
    <property type="protein sequence ID" value="KRX03819.1"/>
    <property type="molecule type" value="Genomic_DNA"/>
</dbReference>
<gene>
    <name evidence="2" type="ORF">PPERSA_04614</name>
</gene>